<proteinExistence type="predicted"/>
<keyword evidence="7" id="KW-0175">Coiled coil</keyword>
<feature type="transmembrane region" description="Helical" evidence="8">
    <location>
        <begin position="300"/>
        <end position="318"/>
    </location>
</feature>
<dbReference type="Proteomes" id="UP000655759">
    <property type="component" value="Unassembled WGS sequence"/>
</dbReference>
<dbReference type="CDD" id="cd16922">
    <property type="entry name" value="HATPase_EvgS-ArcB-TorS-like"/>
    <property type="match status" value="1"/>
</dbReference>
<dbReference type="Pfam" id="PF02518">
    <property type="entry name" value="HATPase_c"/>
    <property type="match status" value="1"/>
</dbReference>
<feature type="domain" description="Histidine kinase" evidence="9">
    <location>
        <begin position="374"/>
        <end position="593"/>
    </location>
</feature>
<dbReference type="SUPFAM" id="SSF47384">
    <property type="entry name" value="Homodimeric domain of signal transducing histidine kinase"/>
    <property type="match status" value="1"/>
</dbReference>
<feature type="transmembrane region" description="Helical" evidence="8">
    <location>
        <begin position="226"/>
        <end position="244"/>
    </location>
</feature>
<keyword evidence="6" id="KW-0902">Two-component regulatory system</keyword>
<feature type="transmembrane region" description="Helical" evidence="8">
    <location>
        <begin position="193"/>
        <end position="214"/>
    </location>
</feature>
<feature type="transmembrane region" description="Helical" evidence="8">
    <location>
        <begin position="39"/>
        <end position="56"/>
    </location>
</feature>
<dbReference type="InterPro" id="IPR036097">
    <property type="entry name" value="HisK_dim/P_sf"/>
</dbReference>
<keyword evidence="8" id="KW-0812">Transmembrane</keyword>
<name>A0A812F2Y0_9ARCH</name>
<evidence type="ECO:0000256" key="6">
    <source>
        <dbReference type="ARBA" id="ARBA00023012"/>
    </source>
</evidence>
<dbReference type="InterPro" id="IPR050736">
    <property type="entry name" value="Sensor_HK_Regulatory"/>
</dbReference>
<evidence type="ECO:0000259" key="9">
    <source>
        <dbReference type="PROSITE" id="PS50109"/>
    </source>
</evidence>
<dbReference type="InterPro" id="IPR003661">
    <property type="entry name" value="HisK_dim/P_dom"/>
</dbReference>
<dbReference type="GO" id="GO:0000155">
    <property type="term" value="F:phosphorelay sensor kinase activity"/>
    <property type="evidence" value="ECO:0007669"/>
    <property type="project" value="InterPro"/>
</dbReference>
<evidence type="ECO:0000256" key="8">
    <source>
        <dbReference type="SAM" id="Phobius"/>
    </source>
</evidence>
<dbReference type="PRINTS" id="PR00344">
    <property type="entry name" value="BCTRLSENSOR"/>
</dbReference>
<evidence type="ECO:0000313" key="11">
    <source>
        <dbReference type="Proteomes" id="UP000655759"/>
    </source>
</evidence>
<dbReference type="SMART" id="SM00387">
    <property type="entry name" value="HATPase_c"/>
    <property type="match status" value="1"/>
</dbReference>
<dbReference type="InterPro" id="IPR004358">
    <property type="entry name" value="Sig_transdc_His_kin-like_C"/>
</dbReference>
<comment type="caution">
    <text evidence="10">The sequence shown here is derived from an EMBL/GenBank/DDBJ whole genome shotgun (WGS) entry which is preliminary data.</text>
</comment>
<evidence type="ECO:0000256" key="3">
    <source>
        <dbReference type="ARBA" id="ARBA00022553"/>
    </source>
</evidence>
<sequence>MTQPQKTSRSDNNKIILALIITTLPLLFANLTHQFTLEISNILFSLLPLSVVFFAVKKLKNEKNDKKPLFTFLIFSATATIAEITWITYETVLKIDHFPSVADFFYLTSYVTLFVFLLPYAKQNQKFLSRQTIISGLLSVGFLIPVLLTAYNLNIGSESLSLGVSLAYPITDVLLLFLAITCVLSMRGTADRFLILLIAGIASFIVSDILYLTVYDTYENGNIIDVGWIFGYIFFAFAITKFEAGTINTKPESTSLRYEMIPKFVVPFAIFVGFAIILSYAANLYPVIQDTHSQSLVEGIMYLASATMIVLAVMAFFINKNTDQLVKKITRQLEIEHNRLKAKNEENDLLLQKLESQNFELKKIDRLKDEFSSMITHELKTPLAPILSWCGVLKSQKDFDKDPIRIKAIQKIESNALKLSQLISDILDAEKLELSKMPFHKKEFSVSDLVTDIYENYKNIMEKQATSFNVSCDPKIVLVSDIDRIEQVLKNFINNSMDFVPKSSGKIELKVEQQGDKILFQVIDNGIGISKENQQNLFKKFYQIDNSVTRRHGGSGLGLSICKEIVENLGGEIGVQSELGKGSTFYFTLPVTHLSNNVAE</sequence>
<feature type="transmembrane region" description="Helical" evidence="8">
    <location>
        <begin position="15"/>
        <end position="33"/>
    </location>
</feature>
<dbReference type="Gene3D" id="1.10.287.130">
    <property type="match status" value="1"/>
</dbReference>
<keyword evidence="4 10" id="KW-0808">Transferase</keyword>
<evidence type="ECO:0000256" key="7">
    <source>
        <dbReference type="SAM" id="Coils"/>
    </source>
</evidence>
<evidence type="ECO:0000313" key="10">
    <source>
        <dbReference type="EMBL" id="CAE6502158.1"/>
    </source>
</evidence>
<keyword evidence="8" id="KW-0472">Membrane</keyword>
<dbReference type="Pfam" id="PF00512">
    <property type="entry name" value="HisKA"/>
    <property type="match status" value="1"/>
</dbReference>
<dbReference type="PROSITE" id="PS50109">
    <property type="entry name" value="HIS_KIN"/>
    <property type="match status" value="1"/>
</dbReference>
<evidence type="ECO:0000256" key="4">
    <source>
        <dbReference type="ARBA" id="ARBA00022679"/>
    </source>
</evidence>
<dbReference type="InterPro" id="IPR036890">
    <property type="entry name" value="HATPase_C_sf"/>
</dbReference>
<dbReference type="AlphaFoldDB" id="A0A812F2Y0"/>
<dbReference type="SUPFAM" id="SSF55874">
    <property type="entry name" value="ATPase domain of HSP90 chaperone/DNA topoisomerase II/histidine kinase"/>
    <property type="match status" value="1"/>
</dbReference>
<keyword evidence="5 10" id="KW-0418">Kinase</keyword>
<dbReference type="EMBL" id="CAJNAQ010000005">
    <property type="protein sequence ID" value="CAE6502158.1"/>
    <property type="molecule type" value="Genomic_DNA"/>
</dbReference>
<evidence type="ECO:0000256" key="1">
    <source>
        <dbReference type="ARBA" id="ARBA00000085"/>
    </source>
</evidence>
<evidence type="ECO:0000256" key="2">
    <source>
        <dbReference type="ARBA" id="ARBA00012438"/>
    </source>
</evidence>
<feature type="transmembrane region" description="Helical" evidence="8">
    <location>
        <begin position="104"/>
        <end position="121"/>
    </location>
</feature>
<dbReference type="InterPro" id="IPR003594">
    <property type="entry name" value="HATPase_dom"/>
</dbReference>
<dbReference type="CDD" id="cd00082">
    <property type="entry name" value="HisKA"/>
    <property type="match status" value="1"/>
</dbReference>
<feature type="coiled-coil region" evidence="7">
    <location>
        <begin position="326"/>
        <end position="357"/>
    </location>
</feature>
<dbReference type="PANTHER" id="PTHR43711:SF1">
    <property type="entry name" value="HISTIDINE KINASE 1"/>
    <property type="match status" value="1"/>
</dbReference>
<dbReference type="SMART" id="SM00388">
    <property type="entry name" value="HisKA"/>
    <property type="match status" value="1"/>
</dbReference>
<dbReference type="FunFam" id="3.30.565.10:FF:000010">
    <property type="entry name" value="Sensor histidine kinase RcsC"/>
    <property type="match status" value="1"/>
</dbReference>
<feature type="transmembrane region" description="Helical" evidence="8">
    <location>
        <begin position="68"/>
        <end position="89"/>
    </location>
</feature>
<keyword evidence="8" id="KW-1133">Transmembrane helix</keyword>
<evidence type="ECO:0000256" key="5">
    <source>
        <dbReference type="ARBA" id="ARBA00022777"/>
    </source>
</evidence>
<reference evidence="10" key="1">
    <citation type="submission" date="2021-02" db="EMBL/GenBank/DDBJ databases">
        <authorList>
            <person name="Han P."/>
        </authorList>
    </citation>
    <scope>NUCLEOTIDE SEQUENCE</scope>
    <source>
        <strain evidence="10">Candidatus Nitrosotenuis uzonensis 5A</strain>
    </source>
</reference>
<dbReference type="Gene3D" id="3.30.565.10">
    <property type="entry name" value="Histidine kinase-like ATPase, C-terminal domain"/>
    <property type="match status" value="1"/>
</dbReference>
<protein>
    <recommendedName>
        <fullName evidence="2">histidine kinase</fullName>
        <ecNumber evidence="2">2.7.13.3</ecNumber>
    </recommendedName>
</protein>
<accession>A0A812F2Y0</accession>
<dbReference type="EC" id="2.7.13.3" evidence="2"/>
<feature type="transmembrane region" description="Helical" evidence="8">
    <location>
        <begin position="264"/>
        <end position="288"/>
    </location>
</feature>
<gene>
    <name evidence="10" type="ORF">NUZ5A_51244</name>
</gene>
<feature type="transmembrane region" description="Helical" evidence="8">
    <location>
        <begin position="133"/>
        <end position="154"/>
    </location>
</feature>
<dbReference type="PANTHER" id="PTHR43711">
    <property type="entry name" value="TWO-COMPONENT HISTIDINE KINASE"/>
    <property type="match status" value="1"/>
</dbReference>
<organism evidence="10 11">
    <name type="scientific">Candidatus Nitrosotenuis uzonensis</name>
    <dbReference type="NCBI Taxonomy" id="1407055"/>
    <lineage>
        <taxon>Archaea</taxon>
        <taxon>Nitrososphaerota</taxon>
        <taxon>Candidatus Nitrosotenuis</taxon>
    </lineage>
</organism>
<keyword evidence="3" id="KW-0597">Phosphoprotein</keyword>
<dbReference type="InterPro" id="IPR005467">
    <property type="entry name" value="His_kinase_dom"/>
</dbReference>
<feature type="transmembrane region" description="Helical" evidence="8">
    <location>
        <begin position="166"/>
        <end position="186"/>
    </location>
</feature>
<comment type="catalytic activity">
    <reaction evidence="1">
        <text>ATP + protein L-histidine = ADP + protein N-phospho-L-histidine.</text>
        <dbReference type="EC" id="2.7.13.3"/>
    </reaction>
</comment>